<dbReference type="PANTHER" id="PTHR30146">
    <property type="entry name" value="LACI-RELATED TRANSCRIPTIONAL REPRESSOR"/>
    <property type="match status" value="1"/>
</dbReference>
<keyword evidence="1" id="KW-0805">Transcription regulation</keyword>
<dbReference type="PANTHER" id="PTHR30146:SF147">
    <property type="entry name" value="HTH-TYPE TRANSCRIPTIONAL REGULATOR DEGA"/>
    <property type="match status" value="1"/>
</dbReference>
<feature type="domain" description="HTH lacI-type" evidence="4">
    <location>
        <begin position="4"/>
        <end position="58"/>
    </location>
</feature>
<evidence type="ECO:0000259" key="4">
    <source>
        <dbReference type="PROSITE" id="PS50932"/>
    </source>
</evidence>
<dbReference type="EMBL" id="JAHKKG010000018">
    <property type="protein sequence ID" value="MBU2670199.1"/>
    <property type="molecule type" value="Genomic_DNA"/>
</dbReference>
<keyword evidence="2" id="KW-0238">DNA-binding</keyword>
<protein>
    <submittedName>
        <fullName evidence="5">LacI family transcriptional regulator</fullName>
    </submittedName>
</protein>
<dbReference type="Gene3D" id="1.10.260.40">
    <property type="entry name" value="lambda repressor-like DNA-binding domains"/>
    <property type="match status" value="1"/>
</dbReference>
<dbReference type="SMART" id="SM00354">
    <property type="entry name" value="HTH_LACI"/>
    <property type="match status" value="1"/>
</dbReference>
<keyword evidence="6" id="KW-1185">Reference proteome</keyword>
<evidence type="ECO:0000256" key="1">
    <source>
        <dbReference type="ARBA" id="ARBA00023015"/>
    </source>
</evidence>
<evidence type="ECO:0000313" key="6">
    <source>
        <dbReference type="Proteomes" id="UP001519654"/>
    </source>
</evidence>
<dbReference type="InterPro" id="IPR000843">
    <property type="entry name" value="HTH_LacI"/>
</dbReference>
<dbReference type="Pfam" id="PF00356">
    <property type="entry name" value="LacI"/>
    <property type="match status" value="1"/>
</dbReference>
<reference evidence="5 6" key="1">
    <citation type="submission" date="2021-06" db="EMBL/GenBank/DDBJ databases">
        <title>Actinoplanes lichenicola sp. nov., and Actinoplanes ovalisporus sp. nov., isolated from lichen in Thailand.</title>
        <authorList>
            <person name="Saeng-In P."/>
            <person name="Kanchanasin P."/>
            <person name="Yuki M."/>
            <person name="Kudo T."/>
            <person name="Ohkuma M."/>
            <person name="Phongsopitanun W."/>
            <person name="Tanasupawat S."/>
        </authorList>
    </citation>
    <scope>NUCLEOTIDE SEQUENCE [LARGE SCALE GENOMIC DNA]</scope>
    <source>
        <strain evidence="5 6">NBRC 110975</strain>
    </source>
</reference>
<evidence type="ECO:0000313" key="5">
    <source>
        <dbReference type="EMBL" id="MBU2670199.1"/>
    </source>
</evidence>
<dbReference type="SUPFAM" id="SSF47413">
    <property type="entry name" value="lambda repressor-like DNA-binding domains"/>
    <property type="match status" value="1"/>
</dbReference>
<dbReference type="CDD" id="cd06267">
    <property type="entry name" value="PBP1_LacI_sugar_binding-like"/>
    <property type="match status" value="1"/>
</dbReference>
<sequence length="327" mass="34702">MTQPSIDEVARVAGVHKSTVSRALSRPEVVREETREHILRVAESLGYEINPLAAALRRKSSNLVPLIVPDITNPFFGELASTMTAAAEEHGYRLVLCVTDGADERTGAYLESMQNLYAPFGIIAPSTRIDPEALHRFPLGKRVVVVDKFADGSGVPTVTMDNARGIELAFEHLRGLGHRSIAYVSGISGTYTAAERRAAYLALAEQPLLLGEGTQPGTGKRAAEEFLALAERPTAIVAGNDMVAFGVIAELGSRGVGVPGDVSVVGFDGLALGERYNPGLTTVQQPINEMGRVAIALARNLVDNGEVGHVVLEPSMTVRGSTARVPG</sequence>
<dbReference type="CDD" id="cd01392">
    <property type="entry name" value="HTH_LacI"/>
    <property type="match status" value="1"/>
</dbReference>
<accession>A0ABS5Z3B8</accession>
<dbReference type="SUPFAM" id="SSF53822">
    <property type="entry name" value="Periplasmic binding protein-like I"/>
    <property type="match status" value="1"/>
</dbReference>
<dbReference type="Gene3D" id="3.40.50.2300">
    <property type="match status" value="2"/>
</dbReference>
<organism evidence="5 6">
    <name type="scientific">Paractinoplanes bogorensis</name>
    <dbReference type="NCBI Taxonomy" id="1610840"/>
    <lineage>
        <taxon>Bacteria</taxon>
        <taxon>Bacillati</taxon>
        <taxon>Actinomycetota</taxon>
        <taxon>Actinomycetes</taxon>
        <taxon>Micromonosporales</taxon>
        <taxon>Micromonosporaceae</taxon>
        <taxon>Paractinoplanes</taxon>
    </lineage>
</organism>
<dbReference type="PROSITE" id="PS50932">
    <property type="entry name" value="HTH_LACI_2"/>
    <property type="match status" value="1"/>
</dbReference>
<dbReference type="InterPro" id="IPR028082">
    <property type="entry name" value="Peripla_BP_I"/>
</dbReference>
<dbReference type="InterPro" id="IPR010982">
    <property type="entry name" value="Lambda_DNA-bd_dom_sf"/>
</dbReference>
<dbReference type="RefSeq" id="WP_215795423.1">
    <property type="nucleotide sequence ID" value="NZ_JAHKKG010000018.1"/>
</dbReference>
<evidence type="ECO:0000256" key="2">
    <source>
        <dbReference type="ARBA" id="ARBA00023125"/>
    </source>
</evidence>
<dbReference type="InterPro" id="IPR046335">
    <property type="entry name" value="LacI/GalR-like_sensor"/>
</dbReference>
<evidence type="ECO:0000256" key="3">
    <source>
        <dbReference type="ARBA" id="ARBA00023163"/>
    </source>
</evidence>
<gene>
    <name evidence="5" type="ORF">KOI35_42535</name>
</gene>
<keyword evidence="3" id="KW-0804">Transcription</keyword>
<dbReference type="Pfam" id="PF13377">
    <property type="entry name" value="Peripla_BP_3"/>
    <property type="match status" value="1"/>
</dbReference>
<proteinExistence type="predicted"/>
<name>A0ABS5Z3B8_9ACTN</name>
<comment type="caution">
    <text evidence="5">The sequence shown here is derived from an EMBL/GenBank/DDBJ whole genome shotgun (WGS) entry which is preliminary data.</text>
</comment>
<dbReference type="Proteomes" id="UP001519654">
    <property type="component" value="Unassembled WGS sequence"/>
</dbReference>